<evidence type="ECO:0000313" key="2">
    <source>
        <dbReference type="Proteomes" id="UP000502657"/>
    </source>
</evidence>
<reference evidence="1 2" key="1">
    <citation type="submission" date="2019-03" db="EMBL/GenBank/DDBJ databases">
        <title>Novel transposon Tn6433 accelerates the dissemination of tet(E) in Aeromonas from aerobic biofilm under oxytetracycline stress.</title>
        <authorList>
            <person name="Shi Y."/>
            <person name="Tian Z."/>
            <person name="Zhang Y."/>
            <person name="Zhang H."/>
            <person name="Yang M."/>
        </authorList>
    </citation>
    <scope>NUCLEOTIDE SEQUENCE [LARGE SCALE GENOMIC DNA]</scope>
    <source>
        <strain evidence="1 2">R50-22</strain>
        <plasmid evidence="2">paeme5</plasmid>
    </source>
</reference>
<dbReference type="RefSeq" id="WP_171277319.1">
    <property type="nucleotide sequence ID" value="NZ_CP038449.1"/>
</dbReference>
<evidence type="ECO:0008006" key="3">
    <source>
        <dbReference type="Google" id="ProtNLM"/>
    </source>
</evidence>
<organism evidence="1 2">
    <name type="scientific">Aeromonas media</name>
    <dbReference type="NCBI Taxonomy" id="651"/>
    <lineage>
        <taxon>Bacteria</taxon>
        <taxon>Pseudomonadati</taxon>
        <taxon>Pseudomonadota</taxon>
        <taxon>Gammaproteobacteria</taxon>
        <taxon>Aeromonadales</taxon>
        <taxon>Aeromonadaceae</taxon>
        <taxon>Aeromonas</taxon>
    </lineage>
</organism>
<evidence type="ECO:0000313" key="1">
    <source>
        <dbReference type="EMBL" id="QJT41264.1"/>
    </source>
</evidence>
<dbReference type="EMBL" id="CP038449">
    <property type="protein sequence ID" value="QJT41264.1"/>
    <property type="molecule type" value="Genomic_DNA"/>
</dbReference>
<geneLocation type="plasmid" evidence="2">
    <name>paeme5</name>
</geneLocation>
<keyword evidence="2" id="KW-1185">Reference proteome</keyword>
<gene>
    <name evidence="1" type="ORF">E4188_22460</name>
</gene>
<keyword evidence="1" id="KW-0614">Plasmid</keyword>
<proteinExistence type="predicted"/>
<dbReference type="Proteomes" id="UP000502657">
    <property type="component" value="Plasmid pAeme5"/>
</dbReference>
<protein>
    <recommendedName>
        <fullName evidence="3">XRE family transcriptional regulator</fullName>
    </recommendedName>
</protein>
<name>A0ABX6NY04_AERME</name>
<accession>A0ABX6NY04</accession>
<sequence length="127" mass="13632">MSDVLDAGDLKSLLTAPIVSGQDLLRVRRMLGMNQSTFALAIGKSVSALGKAEESSLLPKDISKLAKGMLSDHLSTIATRHLEELGVTSSGLVILSKIFSDRILNGEKVLSDEDLDMIATRELHKGE</sequence>